<evidence type="ECO:0000259" key="1">
    <source>
        <dbReference type="Pfam" id="PF17802"/>
    </source>
</evidence>
<gene>
    <name evidence="2" type="ORF">OBE_00224</name>
</gene>
<organism evidence="2">
    <name type="scientific">human gut metagenome</name>
    <dbReference type="NCBI Taxonomy" id="408170"/>
    <lineage>
        <taxon>unclassified sequences</taxon>
        <taxon>metagenomes</taxon>
        <taxon>organismal metagenomes</taxon>
    </lineage>
</organism>
<dbReference type="AlphaFoldDB" id="K1TX77"/>
<proteinExistence type="predicted"/>
<reference evidence="2" key="1">
    <citation type="journal article" date="2013" name="Environ. Microbiol.">
        <title>Microbiota from the distal guts of lean and obese adolescents exhibit partial functional redundancy besides clear differences in community structure.</title>
        <authorList>
            <person name="Ferrer M."/>
            <person name="Ruiz A."/>
            <person name="Lanza F."/>
            <person name="Haange S.B."/>
            <person name="Oberbach A."/>
            <person name="Till H."/>
            <person name="Bargiela R."/>
            <person name="Campoy C."/>
            <person name="Segura M.T."/>
            <person name="Richter M."/>
            <person name="von Bergen M."/>
            <person name="Seifert J."/>
            <person name="Suarez A."/>
        </authorList>
    </citation>
    <scope>NUCLEOTIDE SEQUENCE</scope>
</reference>
<accession>K1TX77</accession>
<dbReference type="Pfam" id="PF17802">
    <property type="entry name" value="SpaA"/>
    <property type="match status" value="1"/>
</dbReference>
<dbReference type="InterPro" id="IPR013783">
    <property type="entry name" value="Ig-like_fold"/>
</dbReference>
<sequence length="108" mass="11967">MEMTFTYPTPTTIDTFYTNSEGYLVTPEKLEYGAGYSLVEVQAPYGYVLDSTPVYFDVTEDNSSEEGGVTVIEVTKPNMAQKGIIKVSKTGEVFYLCDRKRGRLPAGV</sequence>
<name>K1TX77_9ZZZZ</name>
<feature type="domain" description="SpaA-like prealbumin fold" evidence="1">
    <location>
        <begin position="12"/>
        <end position="64"/>
    </location>
</feature>
<dbReference type="Gene3D" id="2.60.40.10">
    <property type="entry name" value="Immunoglobulins"/>
    <property type="match status" value="1"/>
</dbReference>
<dbReference type="InterPro" id="IPR041033">
    <property type="entry name" value="SpaA_PFL_dom_1"/>
</dbReference>
<comment type="caution">
    <text evidence="2">The sequence shown here is derived from an EMBL/GenBank/DDBJ whole genome shotgun (WGS) entry which is preliminary data.</text>
</comment>
<evidence type="ECO:0000313" key="2">
    <source>
        <dbReference type="EMBL" id="EKC77717.1"/>
    </source>
</evidence>
<dbReference type="EMBL" id="AJWZ01000156">
    <property type="protein sequence ID" value="EKC77717.1"/>
    <property type="molecule type" value="Genomic_DNA"/>
</dbReference>
<protein>
    <submittedName>
        <fullName evidence="2">Collagen adhesion protein</fullName>
    </submittedName>
</protein>